<feature type="coiled-coil region" evidence="7">
    <location>
        <begin position="194"/>
        <end position="235"/>
    </location>
</feature>
<evidence type="ECO:0000313" key="8">
    <source>
        <dbReference type="EMBL" id="PHT48720.1"/>
    </source>
</evidence>
<dbReference type="GO" id="GO:0008967">
    <property type="term" value="F:phosphoglycolate phosphatase activity"/>
    <property type="evidence" value="ECO:0007669"/>
    <property type="project" value="UniProtKB-EC"/>
</dbReference>
<dbReference type="STRING" id="33114.A0A2G2WU63"/>
<dbReference type="Proteomes" id="UP000224567">
    <property type="component" value="Unassembled WGS sequence"/>
</dbReference>
<dbReference type="EMBL" id="MLFT02000005">
    <property type="protein sequence ID" value="PHT48720.1"/>
    <property type="molecule type" value="Genomic_DNA"/>
</dbReference>
<protein>
    <recommendedName>
        <fullName evidence="4">phosphoglycolate phosphatase</fullName>
        <ecNumber evidence="4">3.1.3.18</ecNumber>
    </recommendedName>
</protein>
<evidence type="ECO:0000256" key="6">
    <source>
        <dbReference type="ARBA" id="ARBA00023054"/>
    </source>
</evidence>
<evidence type="ECO:0000256" key="3">
    <source>
        <dbReference type="ARBA" id="ARBA00006171"/>
    </source>
</evidence>
<accession>A0A2G2WU63</accession>
<evidence type="ECO:0000256" key="7">
    <source>
        <dbReference type="SAM" id="Coils"/>
    </source>
</evidence>
<comment type="catalytic activity">
    <reaction evidence="1">
        <text>2-phosphoglycolate + H2O = glycolate + phosphate</text>
        <dbReference type="Rhea" id="RHEA:14369"/>
        <dbReference type="ChEBI" id="CHEBI:15377"/>
        <dbReference type="ChEBI" id="CHEBI:29805"/>
        <dbReference type="ChEBI" id="CHEBI:43474"/>
        <dbReference type="ChEBI" id="CHEBI:58033"/>
        <dbReference type="EC" id="3.1.3.18"/>
    </reaction>
</comment>
<reference evidence="9" key="2">
    <citation type="journal article" date="2017" name="J. Anim. Genet.">
        <title>Multiple reference genome sequences of hot pepper reveal the massive evolution of plant disease resistance genes by retroduplication.</title>
        <authorList>
            <person name="Kim S."/>
            <person name="Park J."/>
            <person name="Yeom S.-I."/>
            <person name="Kim Y.-M."/>
            <person name="Seo E."/>
            <person name="Kim K.-T."/>
            <person name="Kim M.-S."/>
            <person name="Lee J.M."/>
            <person name="Cheong K."/>
            <person name="Shin H.-S."/>
            <person name="Kim S.-B."/>
            <person name="Han K."/>
            <person name="Lee J."/>
            <person name="Park M."/>
            <person name="Lee H.-A."/>
            <person name="Lee H.-Y."/>
            <person name="Lee Y."/>
            <person name="Oh S."/>
            <person name="Lee J.H."/>
            <person name="Choi E."/>
            <person name="Choi E."/>
            <person name="Lee S.E."/>
            <person name="Jeon J."/>
            <person name="Kim H."/>
            <person name="Choi G."/>
            <person name="Song H."/>
            <person name="Lee J."/>
            <person name="Lee S.-C."/>
            <person name="Kwon J.-K."/>
            <person name="Lee H.-Y."/>
            <person name="Koo N."/>
            <person name="Hong Y."/>
            <person name="Kim R.W."/>
            <person name="Kang W.-H."/>
            <person name="Huh J.H."/>
            <person name="Kang B.-C."/>
            <person name="Yang T.-J."/>
            <person name="Lee Y.-H."/>
            <person name="Bennetzen J.L."/>
            <person name="Choi D."/>
        </authorList>
    </citation>
    <scope>NUCLEOTIDE SEQUENCE [LARGE SCALE GENOMIC DNA]</scope>
    <source>
        <strain evidence="9">cv. PBC81</strain>
    </source>
</reference>
<dbReference type="PANTHER" id="PTHR31580:SF4">
    <property type="entry name" value="FILAMENT-LIKE PLANT PROTEIN 6"/>
    <property type="match status" value="1"/>
</dbReference>
<dbReference type="SUPFAM" id="SSF57997">
    <property type="entry name" value="Tropomyosin"/>
    <property type="match status" value="1"/>
</dbReference>
<dbReference type="InterPro" id="IPR006357">
    <property type="entry name" value="HAD-SF_hydro_IIA"/>
</dbReference>
<evidence type="ECO:0000256" key="1">
    <source>
        <dbReference type="ARBA" id="ARBA00000830"/>
    </source>
</evidence>
<name>A0A2G2WU63_CAPBA</name>
<comment type="similarity">
    <text evidence="2">Belongs to the FPP family.</text>
</comment>
<evidence type="ECO:0000256" key="5">
    <source>
        <dbReference type="ARBA" id="ARBA00022801"/>
    </source>
</evidence>
<dbReference type="AlphaFoldDB" id="A0A2G2WU63"/>
<evidence type="ECO:0000256" key="2">
    <source>
        <dbReference type="ARBA" id="ARBA00005921"/>
    </source>
</evidence>
<dbReference type="InterPro" id="IPR036412">
    <property type="entry name" value="HAD-like_sf"/>
</dbReference>
<dbReference type="Gene3D" id="3.40.50.1000">
    <property type="entry name" value="HAD superfamily/HAD-like"/>
    <property type="match status" value="2"/>
</dbReference>
<keyword evidence="5" id="KW-0378">Hydrolase</keyword>
<keyword evidence="9" id="KW-1185">Reference proteome</keyword>
<dbReference type="InterPro" id="IPR008587">
    <property type="entry name" value="FPP_plant"/>
</dbReference>
<dbReference type="Pfam" id="PF05911">
    <property type="entry name" value="FPP"/>
    <property type="match status" value="1"/>
</dbReference>
<evidence type="ECO:0000313" key="9">
    <source>
        <dbReference type="Proteomes" id="UP000224567"/>
    </source>
</evidence>
<proteinExistence type="inferred from homology"/>
<dbReference type="SUPFAM" id="SSF56784">
    <property type="entry name" value="HAD-like"/>
    <property type="match status" value="1"/>
</dbReference>
<dbReference type="EC" id="3.1.3.18" evidence="4"/>
<dbReference type="OrthoDB" id="413953at2759"/>
<dbReference type="InterPro" id="IPR023214">
    <property type="entry name" value="HAD_sf"/>
</dbReference>
<dbReference type="Pfam" id="PF13344">
    <property type="entry name" value="Hydrolase_6"/>
    <property type="match status" value="1"/>
</dbReference>
<comment type="similarity">
    <text evidence="3">Belongs to the HAD-like hydrolase superfamily. CbbY/CbbZ/Gph/YieH family.</text>
</comment>
<keyword evidence="6 7" id="KW-0175">Coiled coil</keyword>
<comment type="caution">
    <text evidence="8">The sequence shown here is derived from an EMBL/GenBank/DDBJ whole genome shotgun (WGS) entry which is preliminary data.</text>
</comment>
<sequence>MQYAKKFHSLGIPVNEDEIFLSSFSAAMYLKVNDFPREKKVYVIGEEGILEELEQAGFTALGGPADGKKNIELKSNCLFQHGKSVGAVIVGLDQYINFYKLQYATLCIRENPGCLFIATNRDAVGHLTDLQEWPGIKSIRLSLRPGCAWLVTDWTPIFYLDRMPVVELSLFFQGKQEIKKPKYVQISVESYSHLTGLEDQVKSLEEQVSGLEDEVKDLNEKLAAAQSEITNKENLGKQYAKVAEEAVSGWEKAESKAATLKNHLESVTLLNLTAN</sequence>
<organism evidence="8 9">
    <name type="scientific">Capsicum baccatum</name>
    <name type="common">Peruvian pepper</name>
    <dbReference type="NCBI Taxonomy" id="33114"/>
    <lineage>
        <taxon>Eukaryota</taxon>
        <taxon>Viridiplantae</taxon>
        <taxon>Streptophyta</taxon>
        <taxon>Embryophyta</taxon>
        <taxon>Tracheophyta</taxon>
        <taxon>Spermatophyta</taxon>
        <taxon>Magnoliopsida</taxon>
        <taxon>eudicotyledons</taxon>
        <taxon>Gunneridae</taxon>
        <taxon>Pentapetalae</taxon>
        <taxon>asterids</taxon>
        <taxon>lamiids</taxon>
        <taxon>Solanales</taxon>
        <taxon>Solanaceae</taxon>
        <taxon>Solanoideae</taxon>
        <taxon>Capsiceae</taxon>
        <taxon>Capsicum</taxon>
    </lineage>
</organism>
<evidence type="ECO:0000256" key="4">
    <source>
        <dbReference type="ARBA" id="ARBA00013078"/>
    </source>
</evidence>
<dbReference type="PANTHER" id="PTHR31580">
    <property type="entry name" value="FILAMENT-LIKE PLANT PROTEIN 4"/>
    <property type="match status" value="1"/>
</dbReference>
<gene>
    <name evidence="8" type="ORF">CQW23_12928</name>
</gene>
<reference evidence="8 9" key="1">
    <citation type="journal article" date="2017" name="Genome Biol.">
        <title>New reference genome sequences of hot pepper reveal the massive evolution of plant disease-resistance genes by retroduplication.</title>
        <authorList>
            <person name="Kim S."/>
            <person name="Park J."/>
            <person name="Yeom S.I."/>
            <person name="Kim Y.M."/>
            <person name="Seo E."/>
            <person name="Kim K.T."/>
            <person name="Kim M.S."/>
            <person name="Lee J.M."/>
            <person name="Cheong K."/>
            <person name="Shin H.S."/>
            <person name="Kim S.B."/>
            <person name="Han K."/>
            <person name="Lee J."/>
            <person name="Park M."/>
            <person name="Lee H.A."/>
            <person name="Lee H.Y."/>
            <person name="Lee Y."/>
            <person name="Oh S."/>
            <person name="Lee J.H."/>
            <person name="Choi E."/>
            <person name="Choi E."/>
            <person name="Lee S.E."/>
            <person name="Jeon J."/>
            <person name="Kim H."/>
            <person name="Choi G."/>
            <person name="Song H."/>
            <person name="Lee J."/>
            <person name="Lee S.C."/>
            <person name="Kwon J.K."/>
            <person name="Lee H.Y."/>
            <person name="Koo N."/>
            <person name="Hong Y."/>
            <person name="Kim R.W."/>
            <person name="Kang W.H."/>
            <person name="Huh J.H."/>
            <person name="Kang B.C."/>
            <person name="Yang T.J."/>
            <person name="Lee Y.H."/>
            <person name="Bennetzen J.L."/>
            <person name="Choi D."/>
        </authorList>
    </citation>
    <scope>NUCLEOTIDE SEQUENCE [LARGE SCALE GENOMIC DNA]</scope>
    <source>
        <strain evidence="9">cv. PBC81</strain>
    </source>
</reference>
<dbReference type="FunFam" id="3.40.50.1000:FF:000039">
    <property type="entry name" value="Phosphoglycolate phosphatase"/>
    <property type="match status" value="1"/>
</dbReference>